<proteinExistence type="predicted"/>
<sequence length="938" mass="104998">MDCRNAKGNEKRSRRRKKSFTEALKEKYCGVEDEPTFDFIIISPKRKSNTTAELAHLQTVVLNEMDVTRADIPCHGLTSLCPNVVDLDLANNLLEKWTELLTILSHLPKVKYVNVSRNSLRLNSEDHLPDAKLSVENLALNDTGVSIEEIVKLSHLMPMLKELHLCGNNYEDLGDVDLSIKQGALSTLECLRLNNNGITSWSEVWKLRDLPHLKFLVLSGNPVQDVFYETDSKPTKDDLEQDSSQNASDRWDQSNDFCNGGAAHVQFPDVDEIDQFGGESCLDDVKFRQDIFSAMSRGKSDSESDDSDAVTGRYKSERDGAVSANMEDVNSFLRLCDAGNTNFNNSYCPSTQISGYPETQKCSEDCLQMSKFPESESLRNDHRIEDCLMMGSKHSYGDRKYDSGSGTDSSDENSDKEADMGHKVAAETFLNDVINGLDFTDILNPNTSSMTSSSETSPAEQITQKQTSLAGRHNETKNGDDAHIKQAQLYNSISATHNTKLTNSNYWMDEMPNEDCFTNCRLGDVDACIPRTMMLSDEDACIPRNMMLSDEDACIPRTMMLSAEDARIPRTMMLSDEDIKSFIDSDVTMLAKSTAQRCLFPMLASELTATHSADHPTMCHSLSDTNETGTKADSLSLNVDPGSNSIINSSISSERIVLNPLTPGGHGKSADSLKDHKTTNASCFSCQDDSNKDMDSSQHMHHSCPSCQQQQSYSCHSKPLQNGHIEPIFESKPFDQLQILCLSNAGLSHWSHLEPFTLFPKLTNVRLKNNPLYSCLNGEDKRKMYIASLPTVNVLNGSEVTPMEREKAELHYLRFYMDIDEKPDIYQTLVKKHGQLKLKLVDIDLRAGYHEWANLKFVSDGVVKFTRRVHLVEPVSRLRSLIATKLDVPKSCFVLYHHTCGPSHPEAERELVELRCESLPMSRFGFAEGDEIHIDVKG</sequence>
<dbReference type="EMBL" id="CAXITT010000209">
    <property type="protein sequence ID" value="CAL1535737.1"/>
    <property type="molecule type" value="Genomic_DNA"/>
</dbReference>
<evidence type="ECO:0000313" key="4">
    <source>
        <dbReference type="EMBL" id="CAL1535737.1"/>
    </source>
</evidence>
<feature type="compositionally biased region" description="Low complexity" evidence="3">
    <location>
        <begin position="447"/>
        <end position="457"/>
    </location>
</feature>
<dbReference type="SUPFAM" id="SSF52058">
    <property type="entry name" value="L domain-like"/>
    <property type="match status" value="1"/>
</dbReference>
<reference evidence="4 5" key="1">
    <citation type="submission" date="2024-04" db="EMBL/GenBank/DDBJ databases">
        <authorList>
            <consortium name="Genoscope - CEA"/>
            <person name="William W."/>
        </authorList>
    </citation>
    <scope>NUCLEOTIDE SEQUENCE [LARGE SCALE GENOMIC DNA]</scope>
</reference>
<evidence type="ECO:0000256" key="1">
    <source>
        <dbReference type="ARBA" id="ARBA00022614"/>
    </source>
</evidence>
<accession>A0AAV2HPW6</accession>
<dbReference type="PROSITE" id="PS51450">
    <property type="entry name" value="LRR"/>
    <property type="match status" value="1"/>
</dbReference>
<feature type="region of interest" description="Disordered" evidence="3">
    <location>
        <begin position="446"/>
        <end position="479"/>
    </location>
</feature>
<dbReference type="InterPro" id="IPR001611">
    <property type="entry name" value="Leu-rich_rpt"/>
</dbReference>
<dbReference type="PANTHER" id="PTHR15454">
    <property type="entry name" value="NISCHARIN RELATED"/>
    <property type="match status" value="1"/>
</dbReference>
<evidence type="ECO:0008006" key="6">
    <source>
        <dbReference type="Google" id="ProtNLM"/>
    </source>
</evidence>
<keyword evidence="5" id="KW-1185">Reference proteome</keyword>
<protein>
    <recommendedName>
        <fullName evidence="6">Tubulin-specific chaperone cofactor E-like protein</fullName>
    </recommendedName>
</protein>
<dbReference type="AlphaFoldDB" id="A0AAV2HPW6"/>
<dbReference type="Gene3D" id="3.80.10.10">
    <property type="entry name" value="Ribonuclease Inhibitor"/>
    <property type="match status" value="3"/>
</dbReference>
<dbReference type="Proteomes" id="UP001497497">
    <property type="component" value="Unassembled WGS sequence"/>
</dbReference>
<feature type="compositionally biased region" description="Polar residues" evidence="3">
    <location>
        <begin position="458"/>
        <end position="469"/>
    </location>
</feature>
<keyword evidence="1" id="KW-0433">Leucine-rich repeat</keyword>
<evidence type="ECO:0000256" key="3">
    <source>
        <dbReference type="SAM" id="MobiDB-lite"/>
    </source>
</evidence>
<evidence type="ECO:0000313" key="5">
    <source>
        <dbReference type="Proteomes" id="UP001497497"/>
    </source>
</evidence>
<name>A0AAV2HPW6_LYMST</name>
<organism evidence="4 5">
    <name type="scientific">Lymnaea stagnalis</name>
    <name type="common">Great pond snail</name>
    <name type="synonym">Helix stagnalis</name>
    <dbReference type="NCBI Taxonomy" id="6523"/>
    <lineage>
        <taxon>Eukaryota</taxon>
        <taxon>Metazoa</taxon>
        <taxon>Spiralia</taxon>
        <taxon>Lophotrochozoa</taxon>
        <taxon>Mollusca</taxon>
        <taxon>Gastropoda</taxon>
        <taxon>Heterobranchia</taxon>
        <taxon>Euthyneura</taxon>
        <taxon>Panpulmonata</taxon>
        <taxon>Hygrophila</taxon>
        <taxon>Lymnaeoidea</taxon>
        <taxon>Lymnaeidae</taxon>
        <taxon>Lymnaea</taxon>
    </lineage>
</organism>
<comment type="caution">
    <text evidence="4">The sequence shown here is derived from an EMBL/GenBank/DDBJ whole genome shotgun (WGS) entry which is preliminary data.</text>
</comment>
<gene>
    <name evidence="4" type="ORF">GSLYS_00009697001</name>
</gene>
<evidence type="ECO:0000256" key="2">
    <source>
        <dbReference type="ARBA" id="ARBA00022737"/>
    </source>
</evidence>
<feature type="region of interest" description="Disordered" evidence="3">
    <location>
        <begin position="232"/>
        <end position="252"/>
    </location>
</feature>
<keyword evidence="2" id="KW-0677">Repeat</keyword>
<dbReference type="GO" id="GO:0005737">
    <property type="term" value="C:cytoplasm"/>
    <property type="evidence" value="ECO:0007669"/>
    <property type="project" value="TreeGrafter"/>
</dbReference>
<dbReference type="InterPro" id="IPR032675">
    <property type="entry name" value="LRR_dom_sf"/>
</dbReference>
<feature type="region of interest" description="Disordered" evidence="3">
    <location>
        <begin position="395"/>
        <end position="419"/>
    </location>
</feature>